<name>A0A2P2PTS7_RHIMU</name>
<evidence type="ECO:0000313" key="1">
    <source>
        <dbReference type="EMBL" id="MBX58158.1"/>
    </source>
</evidence>
<sequence length="44" mass="5152">MLTSNVHYPPWNMPVSSILIRRDSESVITESHTQMSNSIWEFVM</sequence>
<proteinExistence type="predicted"/>
<reference evidence="1" key="1">
    <citation type="submission" date="2018-02" db="EMBL/GenBank/DDBJ databases">
        <title>Rhizophora mucronata_Transcriptome.</title>
        <authorList>
            <person name="Meera S.P."/>
            <person name="Sreeshan A."/>
            <person name="Augustine A."/>
        </authorList>
    </citation>
    <scope>NUCLEOTIDE SEQUENCE</scope>
    <source>
        <tissue evidence="1">Leaf</tissue>
    </source>
</reference>
<protein>
    <submittedName>
        <fullName evidence="1">Uncharacterized protein</fullName>
    </submittedName>
</protein>
<accession>A0A2P2PTS7</accession>
<dbReference type="AlphaFoldDB" id="A0A2P2PTS7"/>
<organism evidence="1">
    <name type="scientific">Rhizophora mucronata</name>
    <name type="common">Asiatic mangrove</name>
    <dbReference type="NCBI Taxonomy" id="61149"/>
    <lineage>
        <taxon>Eukaryota</taxon>
        <taxon>Viridiplantae</taxon>
        <taxon>Streptophyta</taxon>
        <taxon>Embryophyta</taxon>
        <taxon>Tracheophyta</taxon>
        <taxon>Spermatophyta</taxon>
        <taxon>Magnoliopsida</taxon>
        <taxon>eudicotyledons</taxon>
        <taxon>Gunneridae</taxon>
        <taxon>Pentapetalae</taxon>
        <taxon>rosids</taxon>
        <taxon>fabids</taxon>
        <taxon>Malpighiales</taxon>
        <taxon>Rhizophoraceae</taxon>
        <taxon>Rhizophora</taxon>
    </lineage>
</organism>
<dbReference type="EMBL" id="GGEC01077674">
    <property type="protein sequence ID" value="MBX58158.1"/>
    <property type="molecule type" value="Transcribed_RNA"/>
</dbReference>